<evidence type="ECO:0000313" key="3">
    <source>
        <dbReference type="Proteomes" id="UP000007148"/>
    </source>
</evidence>
<keyword evidence="3" id="KW-1185">Reference proteome</keyword>
<comment type="caution">
    <text evidence="2">The sequence shown here is derived from an EMBL/GenBank/DDBJ whole genome shotgun (WGS) entry which is preliminary data.</text>
</comment>
<name>G4U0E0_SERID</name>
<feature type="region of interest" description="Disordered" evidence="1">
    <location>
        <begin position="56"/>
        <end position="90"/>
    </location>
</feature>
<evidence type="ECO:0000313" key="2">
    <source>
        <dbReference type="EMBL" id="CCA77033.1"/>
    </source>
</evidence>
<dbReference type="AlphaFoldDB" id="G4U0E0"/>
<gene>
    <name evidence="2" type="ORF">PIIN_11018</name>
</gene>
<organism evidence="2 3">
    <name type="scientific">Serendipita indica (strain DSM 11827)</name>
    <name type="common">Root endophyte fungus</name>
    <name type="synonym">Piriformospora indica</name>
    <dbReference type="NCBI Taxonomy" id="1109443"/>
    <lineage>
        <taxon>Eukaryota</taxon>
        <taxon>Fungi</taxon>
        <taxon>Dikarya</taxon>
        <taxon>Basidiomycota</taxon>
        <taxon>Agaricomycotina</taxon>
        <taxon>Agaricomycetes</taxon>
        <taxon>Sebacinales</taxon>
        <taxon>Serendipitaceae</taxon>
        <taxon>Serendipita</taxon>
    </lineage>
</organism>
<feature type="compositionally biased region" description="Basic and acidic residues" evidence="1">
    <location>
        <begin position="72"/>
        <end position="81"/>
    </location>
</feature>
<evidence type="ECO:0000256" key="1">
    <source>
        <dbReference type="SAM" id="MobiDB-lite"/>
    </source>
</evidence>
<accession>G4U0E0</accession>
<reference evidence="2 3" key="1">
    <citation type="journal article" date="2011" name="PLoS Pathog.">
        <title>Endophytic Life Strategies Decoded by Genome and Transcriptome Analyses of the Mutualistic Root Symbiont Piriformospora indica.</title>
        <authorList>
            <person name="Zuccaro A."/>
            <person name="Lahrmann U."/>
            <person name="Guldener U."/>
            <person name="Langen G."/>
            <person name="Pfiffi S."/>
            <person name="Biedenkopf D."/>
            <person name="Wong P."/>
            <person name="Samans B."/>
            <person name="Grimm C."/>
            <person name="Basiewicz M."/>
            <person name="Murat C."/>
            <person name="Martin F."/>
            <person name="Kogel K.H."/>
        </authorList>
    </citation>
    <scope>NUCLEOTIDE SEQUENCE [LARGE SCALE GENOMIC DNA]</scope>
    <source>
        <strain evidence="2 3">DSM 11827</strain>
    </source>
</reference>
<proteinExistence type="predicted"/>
<dbReference type="EMBL" id="CAFZ01001206">
    <property type="protein sequence ID" value="CCA77033.1"/>
    <property type="molecule type" value="Genomic_DNA"/>
</dbReference>
<dbReference type="Proteomes" id="UP000007148">
    <property type="component" value="Unassembled WGS sequence"/>
</dbReference>
<sequence length="114" mass="12958">MASCKDTLKGRQSLINNTHLVDSSQLYHHPRLSYIPLPSTNTFSTRVIVVDCSLTRRPSEDRQGARQTTPSRQHEFKETDPRYSIQSYTTAPAASTHPYRMLSFWTDDARAAST</sequence>
<dbReference type="InParanoid" id="G4U0E0"/>
<dbReference type="HOGENOM" id="CLU_2122012_0_0_1"/>
<protein>
    <submittedName>
        <fullName evidence="2">Uncharacterized protein</fullName>
    </submittedName>
</protein>